<evidence type="ECO:0000313" key="1">
    <source>
        <dbReference type="EMBL" id="KAK6760514.1"/>
    </source>
</evidence>
<comment type="caution">
    <text evidence="1">The sequence shown here is derived from an EMBL/GenBank/DDBJ whole genome shotgun (WGS) entry which is preliminary data.</text>
</comment>
<organism evidence="1 2">
    <name type="scientific">Necator americanus</name>
    <name type="common">Human hookworm</name>
    <dbReference type="NCBI Taxonomy" id="51031"/>
    <lineage>
        <taxon>Eukaryota</taxon>
        <taxon>Metazoa</taxon>
        <taxon>Ecdysozoa</taxon>
        <taxon>Nematoda</taxon>
        <taxon>Chromadorea</taxon>
        <taxon>Rhabditida</taxon>
        <taxon>Rhabditina</taxon>
        <taxon>Rhabditomorpha</taxon>
        <taxon>Strongyloidea</taxon>
        <taxon>Ancylostomatidae</taxon>
        <taxon>Bunostominae</taxon>
        <taxon>Necator</taxon>
    </lineage>
</organism>
<evidence type="ECO:0008006" key="3">
    <source>
        <dbReference type="Google" id="ProtNLM"/>
    </source>
</evidence>
<protein>
    <recommendedName>
        <fullName evidence="3">SCP domain-containing protein</fullName>
    </recommendedName>
</protein>
<dbReference type="EMBL" id="JAVFWL010000006">
    <property type="protein sequence ID" value="KAK6760514.1"/>
    <property type="molecule type" value="Genomic_DNA"/>
</dbReference>
<evidence type="ECO:0000313" key="2">
    <source>
        <dbReference type="Proteomes" id="UP001303046"/>
    </source>
</evidence>
<dbReference type="Proteomes" id="UP001303046">
    <property type="component" value="Unassembled WGS sequence"/>
</dbReference>
<name>A0ABR1ECV2_NECAM</name>
<accession>A0ABR1ECV2</accession>
<sequence>MRQRRSSNLGLQCNVNRHQSTDFSSTFIVFHICQEKCSCRVELYARQYLLLQRRDNLISYNNTILLEKNEYKGELTRGKKLIALFNEAADMWLKELERFYGFAGVFGCGFRFTNPLGFVCLFG</sequence>
<gene>
    <name evidence="1" type="primary">Necator_chrX.g21995</name>
    <name evidence="1" type="ORF">RB195_021834</name>
</gene>
<keyword evidence="2" id="KW-1185">Reference proteome</keyword>
<reference evidence="1 2" key="1">
    <citation type="submission" date="2023-08" db="EMBL/GenBank/DDBJ databases">
        <title>A Necator americanus chromosomal reference genome.</title>
        <authorList>
            <person name="Ilik V."/>
            <person name="Petrzelkova K.J."/>
            <person name="Pardy F."/>
            <person name="Fuh T."/>
            <person name="Niatou-Singa F.S."/>
            <person name="Gouil Q."/>
            <person name="Baker L."/>
            <person name="Ritchie M.E."/>
            <person name="Jex A.R."/>
            <person name="Gazzola D."/>
            <person name="Li H."/>
            <person name="Toshio Fujiwara R."/>
            <person name="Zhan B."/>
            <person name="Aroian R.V."/>
            <person name="Pafco B."/>
            <person name="Schwarz E.M."/>
        </authorList>
    </citation>
    <scope>NUCLEOTIDE SEQUENCE [LARGE SCALE GENOMIC DNA]</scope>
    <source>
        <strain evidence="1 2">Aroian</strain>
        <tissue evidence="1">Whole animal</tissue>
    </source>
</reference>
<proteinExistence type="predicted"/>